<dbReference type="GO" id="GO:0003735">
    <property type="term" value="F:structural constituent of ribosome"/>
    <property type="evidence" value="ECO:0007669"/>
    <property type="project" value="InterPro"/>
</dbReference>
<dbReference type="SUPFAM" id="SSF52161">
    <property type="entry name" value="Ribosomal protein L13"/>
    <property type="match status" value="1"/>
</dbReference>
<dbReference type="Gene3D" id="3.90.1180.10">
    <property type="entry name" value="Ribosomal protein L13"/>
    <property type="match status" value="1"/>
</dbReference>
<dbReference type="Gene3D" id="3.80.10.10">
    <property type="entry name" value="Ribonuclease Inhibitor"/>
    <property type="match status" value="1"/>
</dbReference>
<evidence type="ECO:0000313" key="7">
    <source>
        <dbReference type="Proteomes" id="UP000239649"/>
    </source>
</evidence>
<proteinExistence type="inferred from homology"/>
<protein>
    <submittedName>
        <fullName evidence="6">50S ribosomal chloroplastic</fullName>
    </submittedName>
</protein>
<dbReference type="PANTHER" id="PTHR11545:SF41">
    <property type="entry name" value="50S RIBOSOMAL PROTEIN L13, CHLOROPLASTIC"/>
    <property type="match status" value="1"/>
</dbReference>
<dbReference type="InterPro" id="IPR005823">
    <property type="entry name" value="Ribosomal_uL13_bac-type"/>
</dbReference>
<keyword evidence="7" id="KW-1185">Reference proteome</keyword>
<dbReference type="InterPro" id="IPR036899">
    <property type="entry name" value="Ribosomal_uL13_sf"/>
</dbReference>
<keyword evidence="4" id="KW-0687">Ribonucleoprotein</keyword>
<evidence type="ECO:0000256" key="1">
    <source>
        <dbReference type="ARBA" id="ARBA00004430"/>
    </source>
</evidence>
<dbReference type="GO" id="GO:0003729">
    <property type="term" value="F:mRNA binding"/>
    <property type="evidence" value="ECO:0007669"/>
    <property type="project" value="TreeGrafter"/>
</dbReference>
<dbReference type="NCBIfam" id="TIGR01066">
    <property type="entry name" value="rplM_bact"/>
    <property type="match status" value="1"/>
</dbReference>
<dbReference type="GO" id="GO:0005762">
    <property type="term" value="C:mitochondrial large ribosomal subunit"/>
    <property type="evidence" value="ECO:0007669"/>
    <property type="project" value="TreeGrafter"/>
</dbReference>
<dbReference type="PANTHER" id="PTHR11545">
    <property type="entry name" value="RIBOSOMAL PROTEIN L13"/>
    <property type="match status" value="1"/>
</dbReference>
<organism evidence="6 7">
    <name type="scientific">Micractinium conductrix</name>
    <dbReference type="NCBI Taxonomy" id="554055"/>
    <lineage>
        <taxon>Eukaryota</taxon>
        <taxon>Viridiplantae</taxon>
        <taxon>Chlorophyta</taxon>
        <taxon>core chlorophytes</taxon>
        <taxon>Trebouxiophyceae</taxon>
        <taxon>Chlorellales</taxon>
        <taxon>Chlorellaceae</taxon>
        <taxon>Chlorella clade</taxon>
        <taxon>Micractinium</taxon>
    </lineage>
</organism>
<dbReference type="Proteomes" id="UP000239649">
    <property type="component" value="Unassembled WGS sequence"/>
</dbReference>
<sequence length="843" mass="89212">MAAVCASMAVTAPCSRASSSSAFAGRQLAPFRLLRAEARRQAAPVCAAATAEIKSMGVDKWNDTYYPTAADAANVNKQWFIIDAEGQTLGRVASLAAFYIRGKHMPSYTPSMNMGAYVVIVNAEKVAVTGRKETDKFYFRHTIGRPGGGKMEALRDLRVRLPERILEKCVKGMLPKGRIASPLFNHLKVYKGTAHPHDAQRPVDITNRISKKPSERSLETTLKTPMSPGLLSLPDGVLEQVPVLASASGAAPLRWQGAAESKEEAAAWKREAAALIRQAEASKRGAAGQLSSTLAAGAAAGSLRRLRLVVTDLMPFTCGAWLPQMRSVQTLVLDRGFDESQLIIDQPLAALSQLHDLWLSADKGCLSIAPAAALPTSLTRLALRVYAGESLPQQLSQLSLLRVLSLHLCSCSPEGYAPLAALRALRQLALAGGDEVPGCLSSLTALQALCVSDENNGMADDAGGVALAAVPHLTNLTSLAFIYVPDTTTLPEAAARLPLLQSLAWNPIDGDSRALPDGPWLGRLSRLLATKEVLAGSLPAVTRGVTALQFLAVASVASYGRSRGKPDEQLRAVLRGVGSLPALRAVTLRCCETDLGWAAGDALDALLQRRSNDVGEGRTLPGPASRSRSPSPAAVDISGAAAAAAAAGGAASGGLLRGSPRLPFAYRHSLTFEGHRVGLRLAGLTRVPPEHQGLAHAMWMYVAIAAADLVWRHKGSWCRWRVVVPLTFAAFNAPMTHRALARVVLGQFGARAAPPGAFGTLRHVALLVLASRTVSTSACLWCQMQRISWALPAHALMVFHFVSGNSDTRNAAVLTGSAAAERATRLLAGALRLLSFPGPPPPF</sequence>
<reference evidence="6 7" key="1">
    <citation type="journal article" date="2018" name="Plant J.">
        <title>Genome sequences of Chlorella sorokiniana UTEX 1602 and Micractinium conductrix SAG 241.80: implications to maltose excretion by a green alga.</title>
        <authorList>
            <person name="Arriola M.B."/>
            <person name="Velmurugan N."/>
            <person name="Zhang Y."/>
            <person name="Plunkett M.H."/>
            <person name="Hondzo H."/>
            <person name="Barney B.M."/>
        </authorList>
    </citation>
    <scope>NUCLEOTIDE SEQUENCE [LARGE SCALE GENOMIC DNA]</scope>
    <source>
        <strain evidence="6 7">SAG 241.80</strain>
    </source>
</reference>
<dbReference type="GO" id="GO:0006412">
    <property type="term" value="P:translation"/>
    <property type="evidence" value="ECO:0007669"/>
    <property type="project" value="InterPro"/>
</dbReference>
<dbReference type="HAMAP" id="MF_01366">
    <property type="entry name" value="Ribosomal_uL13"/>
    <property type="match status" value="1"/>
</dbReference>
<dbReference type="CDD" id="cd00392">
    <property type="entry name" value="Ribosomal_L13"/>
    <property type="match status" value="1"/>
</dbReference>
<comment type="caution">
    <text evidence="6">The sequence shown here is derived from an EMBL/GenBank/DDBJ whole genome shotgun (WGS) entry which is preliminary data.</text>
</comment>
<comment type="subcellular location">
    <subcellularLocation>
        <location evidence="1">Cytoplasm</location>
        <location evidence="1">Cytoskeleton</location>
        <location evidence="1">Cilium axoneme</location>
    </subcellularLocation>
</comment>
<evidence type="ECO:0000313" key="6">
    <source>
        <dbReference type="EMBL" id="PSC75204.1"/>
    </source>
</evidence>
<name>A0A2P6VM85_9CHLO</name>
<dbReference type="STRING" id="554055.A0A2P6VM85"/>
<evidence type="ECO:0000256" key="5">
    <source>
        <dbReference type="SAM" id="MobiDB-lite"/>
    </source>
</evidence>
<keyword evidence="3" id="KW-0689">Ribosomal protein</keyword>
<dbReference type="Pfam" id="PF00572">
    <property type="entry name" value="Ribosomal_L13"/>
    <property type="match status" value="1"/>
</dbReference>
<gene>
    <name evidence="6" type="ORF">C2E20_1741</name>
</gene>
<evidence type="ECO:0000256" key="4">
    <source>
        <dbReference type="ARBA" id="ARBA00023274"/>
    </source>
</evidence>
<dbReference type="GO" id="GO:0017148">
    <property type="term" value="P:negative regulation of translation"/>
    <property type="evidence" value="ECO:0007669"/>
    <property type="project" value="TreeGrafter"/>
</dbReference>
<dbReference type="SUPFAM" id="SSF52058">
    <property type="entry name" value="L domain-like"/>
    <property type="match status" value="1"/>
</dbReference>
<dbReference type="OrthoDB" id="274622at2759"/>
<dbReference type="GO" id="GO:0005930">
    <property type="term" value="C:axoneme"/>
    <property type="evidence" value="ECO:0007669"/>
    <property type="project" value="UniProtKB-SubCell"/>
</dbReference>
<dbReference type="EMBL" id="LHPF02000003">
    <property type="protein sequence ID" value="PSC75204.1"/>
    <property type="molecule type" value="Genomic_DNA"/>
</dbReference>
<dbReference type="InterPro" id="IPR032675">
    <property type="entry name" value="LRR_dom_sf"/>
</dbReference>
<comment type="similarity">
    <text evidence="2">Belongs to the universal ribosomal protein uL13 family.</text>
</comment>
<dbReference type="InterPro" id="IPR005822">
    <property type="entry name" value="Ribosomal_uL13"/>
</dbReference>
<evidence type="ECO:0000256" key="3">
    <source>
        <dbReference type="ARBA" id="ARBA00022980"/>
    </source>
</evidence>
<evidence type="ECO:0000256" key="2">
    <source>
        <dbReference type="ARBA" id="ARBA00006227"/>
    </source>
</evidence>
<accession>A0A2P6VM85</accession>
<feature type="compositionally biased region" description="Low complexity" evidence="5">
    <location>
        <begin position="623"/>
        <end position="633"/>
    </location>
</feature>
<dbReference type="AlphaFoldDB" id="A0A2P6VM85"/>
<feature type="region of interest" description="Disordered" evidence="5">
    <location>
        <begin position="614"/>
        <end position="633"/>
    </location>
</feature>